<name>A0A937FJ09_9CLOT</name>
<accession>A0A937FJ09</accession>
<organism evidence="2 3">
    <name type="scientific">Clostridium paridis</name>
    <dbReference type="NCBI Taxonomy" id="2803863"/>
    <lineage>
        <taxon>Bacteria</taxon>
        <taxon>Bacillati</taxon>
        <taxon>Bacillota</taxon>
        <taxon>Clostridia</taxon>
        <taxon>Eubacteriales</taxon>
        <taxon>Clostridiaceae</taxon>
        <taxon>Clostridium</taxon>
    </lineage>
</organism>
<dbReference type="Pfam" id="PF08821">
    <property type="entry name" value="CGGC"/>
    <property type="match status" value="1"/>
</dbReference>
<protein>
    <submittedName>
        <fullName evidence="2">CGGC domain-containing protein</fullName>
    </submittedName>
</protein>
<evidence type="ECO:0000259" key="1">
    <source>
        <dbReference type="SMART" id="SM01078"/>
    </source>
</evidence>
<gene>
    <name evidence="2" type="ORF">JK634_15690</name>
</gene>
<evidence type="ECO:0000313" key="3">
    <source>
        <dbReference type="Proteomes" id="UP000623681"/>
    </source>
</evidence>
<proteinExistence type="predicted"/>
<comment type="caution">
    <text evidence="2">The sequence shown here is derived from an EMBL/GenBank/DDBJ whole genome shotgun (WGS) entry which is preliminary data.</text>
</comment>
<dbReference type="AlphaFoldDB" id="A0A937FJ09"/>
<dbReference type="EMBL" id="JAESWA010000023">
    <property type="protein sequence ID" value="MBL4933257.1"/>
    <property type="molecule type" value="Genomic_DNA"/>
</dbReference>
<reference evidence="2" key="1">
    <citation type="submission" date="2021-01" db="EMBL/GenBank/DDBJ databases">
        <title>Genome public.</title>
        <authorList>
            <person name="Liu C."/>
            <person name="Sun Q."/>
        </authorList>
    </citation>
    <scope>NUCLEOTIDE SEQUENCE</scope>
    <source>
        <strain evidence="2">YIM B02565</strain>
    </source>
</reference>
<dbReference type="SMART" id="SM01078">
    <property type="entry name" value="CGGC"/>
    <property type="match status" value="1"/>
</dbReference>
<keyword evidence="3" id="KW-1185">Reference proteome</keyword>
<dbReference type="InterPro" id="IPR014925">
    <property type="entry name" value="CGGC_dom"/>
</dbReference>
<dbReference type="Proteomes" id="UP000623681">
    <property type="component" value="Unassembled WGS sequence"/>
</dbReference>
<feature type="domain" description="CGGC" evidence="1">
    <location>
        <begin position="3"/>
        <end position="104"/>
    </location>
</feature>
<sequence length="105" mass="11995">MNNIGIITCFNESKVCSSYGCFKAFNDRNASFKNYGLNSEIICFTHCNGCSDNSLEQMLHRATQMKNRGVDTIHISTCIKINCKMYDDFIEILSKEFNIIGYTHD</sequence>
<evidence type="ECO:0000313" key="2">
    <source>
        <dbReference type="EMBL" id="MBL4933257.1"/>
    </source>
</evidence>
<dbReference type="RefSeq" id="WP_202768674.1">
    <property type="nucleotide sequence ID" value="NZ_JAESWA010000023.1"/>
</dbReference>